<dbReference type="AlphaFoldDB" id="A0AAP6EL18"/>
<evidence type="ECO:0000313" key="2">
    <source>
        <dbReference type="EMBL" id="MDX2966842.1"/>
    </source>
</evidence>
<feature type="signal peptide" evidence="1">
    <location>
        <begin position="1"/>
        <end position="18"/>
    </location>
</feature>
<gene>
    <name evidence="2" type="ORF">PV399_45175</name>
    <name evidence="3" type="ORF">PV666_19060</name>
</gene>
<dbReference type="EMBL" id="JARAWC010000071">
    <property type="protein sequence ID" value="MDX2966842.1"/>
    <property type="molecule type" value="Genomic_DNA"/>
</dbReference>
<dbReference type="Proteomes" id="UP001282288">
    <property type="component" value="Unassembled WGS sequence"/>
</dbReference>
<accession>A0AAP6EL18</accession>
<sequence>MSVRLSRLLTFVAAVTLAATGCSGSGDSPNTAKSEAGGRCRPVVRNDALPSWARKDFPQGGAQRHMVGEKGEIAAVLFGFPYHAPTAKGRENKILWVPKDSEGAADMGPDDKLTIKASLAGTNEVVTRSIAGGPGPSLVDMPKPGCWKFSLSWPGHSDSLDVEYLAG</sequence>
<dbReference type="PROSITE" id="PS51257">
    <property type="entry name" value="PROKAR_LIPOPROTEIN"/>
    <property type="match status" value="1"/>
</dbReference>
<evidence type="ECO:0000313" key="3">
    <source>
        <dbReference type="EMBL" id="MDX3019977.1"/>
    </source>
</evidence>
<evidence type="ECO:0000313" key="5">
    <source>
        <dbReference type="Proteomes" id="UP001282288"/>
    </source>
</evidence>
<name>A0AAP6EL18_9ACTN</name>
<keyword evidence="1" id="KW-0732">Signal</keyword>
<evidence type="ECO:0008006" key="6">
    <source>
        <dbReference type="Google" id="ProtNLM"/>
    </source>
</evidence>
<reference evidence="2 4" key="1">
    <citation type="journal article" date="2023" name="Microb. Genom.">
        <title>Mesoterricola silvestris gen. nov., sp. nov., Mesoterricola sediminis sp. nov., Geothrix oryzae sp. nov., Geothrix edaphica sp. nov., Geothrix rubra sp. nov., and Geothrix limicola sp. nov., six novel members of Acidobacteriota isolated from soils.</title>
        <authorList>
            <person name="Weisberg A.J."/>
            <person name="Pearce E."/>
            <person name="Kramer C.G."/>
            <person name="Chang J.H."/>
            <person name="Clarke C.R."/>
        </authorList>
    </citation>
    <scope>NUCLEOTIDE SEQUENCE</scope>
    <source>
        <strain evidence="3 4">NB05-1H</strain>
        <strain evidence="2">NRRL_B-16521</strain>
    </source>
</reference>
<feature type="chain" id="PRO_5042939821" description="Lipoprotein" evidence="1">
    <location>
        <begin position="19"/>
        <end position="167"/>
    </location>
</feature>
<proteinExistence type="predicted"/>
<comment type="caution">
    <text evidence="2">The sequence shown here is derived from an EMBL/GenBank/DDBJ whole genome shotgun (WGS) entry which is preliminary data.</text>
</comment>
<dbReference type="GeneID" id="69804696"/>
<dbReference type="EMBL" id="JARAWP010000010">
    <property type="protein sequence ID" value="MDX3019977.1"/>
    <property type="molecule type" value="Genomic_DNA"/>
</dbReference>
<dbReference type="RefSeq" id="WP_223786145.1">
    <property type="nucleotide sequence ID" value="NZ_BCMK01000043.1"/>
</dbReference>
<keyword evidence="4" id="KW-1185">Reference proteome</keyword>
<dbReference type="Proteomes" id="UP001272987">
    <property type="component" value="Unassembled WGS sequence"/>
</dbReference>
<organism evidence="2 5">
    <name type="scientific">Streptomyces acidiscabies</name>
    <dbReference type="NCBI Taxonomy" id="42234"/>
    <lineage>
        <taxon>Bacteria</taxon>
        <taxon>Bacillati</taxon>
        <taxon>Actinomycetota</taxon>
        <taxon>Actinomycetes</taxon>
        <taxon>Kitasatosporales</taxon>
        <taxon>Streptomycetaceae</taxon>
        <taxon>Streptomyces</taxon>
    </lineage>
</organism>
<evidence type="ECO:0000256" key="1">
    <source>
        <dbReference type="SAM" id="SignalP"/>
    </source>
</evidence>
<evidence type="ECO:0000313" key="4">
    <source>
        <dbReference type="Proteomes" id="UP001272987"/>
    </source>
</evidence>
<protein>
    <recommendedName>
        <fullName evidence="6">Lipoprotein</fullName>
    </recommendedName>
</protein>